<dbReference type="InterPro" id="IPR036691">
    <property type="entry name" value="Endo/exonu/phosph_ase_sf"/>
</dbReference>
<evidence type="ECO:0000313" key="10">
    <source>
        <dbReference type="EMBL" id="SMY34321.1"/>
    </source>
</evidence>
<dbReference type="SUPFAM" id="SSF56219">
    <property type="entry name" value="DNase I-like"/>
    <property type="match status" value="1"/>
</dbReference>
<evidence type="ECO:0000256" key="3">
    <source>
        <dbReference type="ARBA" id="ARBA00022722"/>
    </source>
</evidence>
<evidence type="ECO:0000256" key="4">
    <source>
        <dbReference type="ARBA" id="ARBA00022723"/>
    </source>
</evidence>
<gene>
    <name evidence="10" type="ORF">PMAL9190_01610</name>
</gene>
<dbReference type="EMBL" id="FYAK01000002">
    <property type="protein sequence ID" value="SMY34321.1"/>
    <property type="molecule type" value="Genomic_DNA"/>
</dbReference>
<accession>A0A1Y6MGI7</accession>
<reference evidence="11" key="1">
    <citation type="submission" date="2017-06" db="EMBL/GenBank/DDBJ databases">
        <authorList>
            <person name="Rodrigo-Torres L."/>
            <person name="Arahal R.D."/>
            <person name="Lucena T."/>
        </authorList>
    </citation>
    <scope>NUCLEOTIDE SEQUENCE [LARGE SCALE GENOMIC DNA]</scope>
    <source>
        <strain evidence="11">CECT 9190</strain>
    </source>
</reference>
<evidence type="ECO:0000313" key="11">
    <source>
        <dbReference type="Proteomes" id="UP000195963"/>
    </source>
</evidence>
<dbReference type="PANTHER" id="PTHR15822">
    <property type="entry name" value="TRAF AND TNF RECEPTOR-ASSOCIATED PROTEIN"/>
    <property type="match status" value="1"/>
</dbReference>
<keyword evidence="6" id="KW-0378">Hydrolase</keyword>
<evidence type="ECO:0000256" key="6">
    <source>
        <dbReference type="ARBA" id="ARBA00022801"/>
    </source>
</evidence>
<dbReference type="GO" id="GO:0004519">
    <property type="term" value="F:endonuclease activity"/>
    <property type="evidence" value="ECO:0007669"/>
    <property type="project" value="UniProtKB-KW"/>
</dbReference>
<keyword evidence="4" id="KW-0479">Metal-binding</keyword>
<dbReference type="GO" id="GO:0006281">
    <property type="term" value="P:DNA repair"/>
    <property type="evidence" value="ECO:0007669"/>
    <property type="project" value="UniProtKB-KW"/>
</dbReference>
<dbReference type="GO" id="GO:0004527">
    <property type="term" value="F:exonuclease activity"/>
    <property type="evidence" value="ECO:0007669"/>
    <property type="project" value="UniProtKB-KW"/>
</dbReference>
<keyword evidence="8" id="KW-0234">DNA repair</keyword>
<evidence type="ECO:0000256" key="8">
    <source>
        <dbReference type="ARBA" id="ARBA00023204"/>
    </source>
</evidence>
<name>A0A1Y6MGI7_9GAMM</name>
<organism evidence="10 11">
    <name type="scientific">Photobacterium malacitanum</name>
    <dbReference type="NCBI Taxonomy" id="2204294"/>
    <lineage>
        <taxon>Bacteria</taxon>
        <taxon>Pseudomonadati</taxon>
        <taxon>Pseudomonadota</taxon>
        <taxon>Gammaproteobacteria</taxon>
        <taxon>Vibrionales</taxon>
        <taxon>Vibrionaceae</taxon>
        <taxon>Photobacterium</taxon>
    </lineage>
</organism>
<dbReference type="Proteomes" id="UP000195963">
    <property type="component" value="Unassembled WGS sequence"/>
</dbReference>
<dbReference type="GO" id="GO:0046872">
    <property type="term" value="F:metal ion binding"/>
    <property type="evidence" value="ECO:0007669"/>
    <property type="project" value="UniProtKB-KW"/>
</dbReference>
<dbReference type="PANTHER" id="PTHR15822:SF4">
    <property type="entry name" value="TYROSYL-DNA PHOSPHODIESTERASE 2"/>
    <property type="match status" value="1"/>
</dbReference>
<evidence type="ECO:0000256" key="2">
    <source>
        <dbReference type="ARBA" id="ARBA00001946"/>
    </source>
</evidence>
<feature type="domain" description="Endonuclease/exonuclease/phosphatase" evidence="9">
    <location>
        <begin position="28"/>
        <end position="295"/>
    </location>
</feature>
<evidence type="ECO:0000256" key="7">
    <source>
        <dbReference type="ARBA" id="ARBA00022842"/>
    </source>
</evidence>
<comment type="cofactor">
    <cofactor evidence="2">
        <name>Mg(2+)</name>
        <dbReference type="ChEBI" id="CHEBI:18420"/>
    </cofactor>
</comment>
<dbReference type="InterPro" id="IPR051547">
    <property type="entry name" value="TDP2-like"/>
</dbReference>
<evidence type="ECO:0000259" key="9">
    <source>
        <dbReference type="Pfam" id="PF03372"/>
    </source>
</evidence>
<protein>
    <submittedName>
        <fullName evidence="10">Endonuclease/Exonuclease/phosphatase family protein</fullName>
    </submittedName>
</protein>
<evidence type="ECO:0000256" key="1">
    <source>
        <dbReference type="ARBA" id="ARBA00001936"/>
    </source>
</evidence>
<comment type="cofactor">
    <cofactor evidence="1">
        <name>Mn(2+)</name>
        <dbReference type="ChEBI" id="CHEBI:29035"/>
    </cofactor>
</comment>
<evidence type="ECO:0000256" key="5">
    <source>
        <dbReference type="ARBA" id="ARBA00022763"/>
    </source>
</evidence>
<sequence length="310" mass="35631">MIITMPILALLLLLMPISTSYAQSFTLMSWNMQWLSLNSTSPVVRSKADYQALQQIFTSHSPDILAFQEVDSIAALYRVINRQHYNIYFSSRMNNHQDSFKKNNQYTGFAVKKAIVVDNLDDLSQLSSPPISTGRRADFNNKLRYGSVIKITIDNQPITLLNLHLKSGCFSGKQLAQQQRRSCKTLGQQLKLIKQWINTQQALSPTFIIVGDFNHRITSNNKFINQITDNPNRLNHISASIKANCTVRLTTQISQYRTYTSLIDHLFTTTNVKALSQRQIQYNKQQLSQFTLSDHCPLFFRLVIDYKDKK</sequence>
<dbReference type="Pfam" id="PF03372">
    <property type="entry name" value="Exo_endo_phos"/>
    <property type="match status" value="1"/>
</dbReference>
<keyword evidence="3" id="KW-0540">Nuclease</keyword>
<dbReference type="Gene3D" id="3.60.10.10">
    <property type="entry name" value="Endonuclease/exonuclease/phosphatase"/>
    <property type="match status" value="1"/>
</dbReference>
<proteinExistence type="predicted"/>
<keyword evidence="10" id="KW-0269">Exonuclease</keyword>
<dbReference type="AlphaFoldDB" id="A0A1Y6MGI7"/>
<keyword evidence="11" id="KW-1185">Reference proteome</keyword>
<dbReference type="InterPro" id="IPR005135">
    <property type="entry name" value="Endo/exonuclease/phosphatase"/>
</dbReference>
<keyword evidence="7" id="KW-0460">Magnesium</keyword>
<keyword evidence="10" id="KW-0255">Endonuclease</keyword>
<keyword evidence="5" id="KW-0227">DNA damage</keyword>